<dbReference type="SUPFAM" id="SSF48498">
    <property type="entry name" value="Tetracyclin repressor-like, C-terminal domain"/>
    <property type="match status" value="1"/>
</dbReference>
<dbReference type="RefSeq" id="WP_013651817.1">
    <property type="nucleotide sequence ID" value="NC_015259.1"/>
</dbReference>
<evidence type="ECO:0000313" key="5">
    <source>
        <dbReference type="EMBL" id="ADZ69500.1"/>
    </source>
</evidence>
<dbReference type="Pfam" id="PF17932">
    <property type="entry name" value="TetR_C_24"/>
    <property type="match status" value="1"/>
</dbReference>
<sequence>MDMKNNEKSKSSGKGSIQERTRRTILDHAARLFRERGYASTSLRDIATATGMKAGSLYYHFASKEELAEEVMSQGIALVEDRVRAAIAALPEGTDPVEVIRHAMTAHLKALHDRGDYASANIRCYAHVPPDVKDRLRKVRATYEDLWAGLIAAARAAGRIRAEVDPPALRYALIGMMNWTLEWRRGASPSAEDLAAQFYAIAFAGALADG</sequence>
<dbReference type="GO" id="GO:0000976">
    <property type="term" value="F:transcription cis-regulatory region binding"/>
    <property type="evidence" value="ECO:0007669"/>
    <property type="project" value="TreeGrafter"/>
</dbReference>
<dbReference type="PRINTS" id="PR00455">
    <property type="entry name" value="HTHTETR"/>
</dbReference>
<reference evidence="5 6" key="1">
    <citation type="journal article" date="2011" name="J. Bacteriol.">
        <title>Complete genome sequence of Polymorphum gilvum SL003B-26A1T, a crude oil-degrading bacterium from oil-polluted saline soil.</title>
        <authorList>
            <person name="Li S.G."/>
            <person name="Tang Y.Q."/>
            <person name="Nie Y."/>
            <person name="Cai M."/>
            <person name="Wu X.L."/>
        </authorList>
    </citation>
    <scope>NUCLEOTIDE SEQUENCE [LARGE SCALE GENOMIC DNA]</scope>
    <source>
        <strain evidence="6">LMG 25793 / CGMCC 1.9160 / SL003B-26A1</strain>
    </source>
</reference>
<feature type="compositionally biased region" description="Basic and acidic residues" evidence="3">
    <location>
        <begin position="1"/>
        <end position="10"/>
    </location>
</feature>
<gene>
    <name evidence="5" type="ordered locus">SL003B_1071</name>
</gene>
<dbReference type="PATRIC" id="fig|991905.3.peg.1092"/>
<evidence type="ECO:0000256" key="1">
    <source>
        <dbReference type="ARBA" id="ARBA00023125"/>
    </source>
</evidence>
<dbReference type="SUPFAM" id="SSF46689">
    <property type="entry name" value="Homeodomain-like"/>
    <property type="match status" value="1"/>
</dbReference>
<dbReference type="InterPro" id="IPR050109">
    <property type="entry name" value="HTH-type_TetR-like_transc_reg"/>
</dbReference>
<dbReference type="Pfam" id="PF00440">
    <property type="entry name" value="TetR_N"/>
    <property type="match status" value="1"/>
</dbReference>
<dbReference type="PANTHER" id="PTHR30055">
    <property type="entry name" value="HTH-TYPE TRANSCRIPTIONAL REGULATOR RUTR"/>
    <property type="match status" value="1"/>
</dbReference>
<dbReference type="Gene3D" id="1.10.357.10">
    <property type="entry name" value="Tetracycline Repressor, domain 2"/>
    <property type="match status" value="1"/>
</dbReference>
<dbReference type="EMBL" id="CP002568">
    <property type="protein sequence ID" value="ADZ69500.1"/>
    <property type="molecule type" value="Genomic_DNA"/>
</dbReference>
<dbReference type="AlphaFoldDB" id="F2IYQ3"/>
<dbReference type="InterPro" id="IPR041490">
    <property type="entry name" value="KstR2_TetR_C"/>
</dbReference>
<dbReference type="eggNOG" id="COG1309">
    <property type="taxonomic scope" value="Bacteria"/>
</dbReference>
<proteinExistence type="predicted"/>
<keyword evidence="1 2" id="KW-0238">DNA-binding</keyword>
<evidence type="ECO:0000313" key="6">
    <source>
        <dbReference type="Proteomes" id="UP000008130"/>
    </source>
</evidence>
<dbReference type="InterPro" id="IPR001647">
    <property type="entry name" value="HTH_TetR"/>
</dbReference>
<protein>
    <submittedName>
        <fullName evidence="5">TetR family transcriptional regulator</fullName>
    </submittedName>
</protein>
<feature type="region of interest" description="Disordered" evidence="3">
    <location>
        <begin position="1"/>
        <end position="21"/>
    </location>
</feature>
<evidence type="ECO:0000259" key="4">
    <source>
        <dbReference type="PROSITE" id="PS50977"/>
    </source>
</evidence>
<dbReference type="InterPro" id="IPR009057">
    <property type="entry name" value="Homeodomain-like_sf"/>
</dbReference>
<dbReference type="KEGG" id="pgv:SL003B_1071"/>
<name>F2IYQ3_POLGS</name>
<organism evidence="5 6">
    <name type="scientific">Polymorphum gilvum (strain LMG 25793 / CGMCC 1.9160 / SL003B-26A1)</name>
    <dbReference type="NCBI Taxonomy" id="991905"/>
    <lineage>
        <taxon>Bacteria</taxon>
        <taxon>Pseudomonadati</taxon>
        <taxon>Pseudomonadota</taxon>
        <taxon>Alphaproteobacteria</taxon>
        <taxon>Rhodobacterales</taxon>
        <taxon>Paracoccaceae</taxon>
        <taxon>Polymorphum</taxon>
    </lineage>
</organism>
<accession>F2IYQ3</accession>
<dbReference type="HOGENOM" id="CLU_069356_12_4_5"/>
<dbReference type="PROSITE" id="PS50977">
    <property type="entry name" value="HTH_TETR_2"/>
    <property type="match status" value="1"/>
</dbReference>
<keyword evidence="6" id="KW-1185">Reference proteome</keyword>
<dbReference type="STRING" id="991905.SL003B_1071"/>
<feature type="DNA-binding region" description="H-T-H motif" evidence="2">
    <location>
        <begin position="42"/>
        <end position="61"/>
    </location>
</feature>
<evidence type="ECO:0000256" key="3">
    <source>
        <dbReference type="SAM" id="MobiDB-lite"/>
    </source>
</evidence>
<feature type="domain" description="HTH tetR-type" evidence="4">
    <location>
        <begin position="19"/>
        <end position="79"/>
    </location>
</feature>
<dbReference type="GO" id="GO:0003700">
    <property type="term" value="F:DNA-binding transcription factor activity"/>
    <property type="evidence" value="ECO:0007669"/>
    <property type="project" value="TreeGrafter"/>
</dbReference>
<dbReference type="Proteomes" id="UP000008130">
    <property type="component" value="Chromosome"/>
</dbReference>
<dbReference type="Gene3D" id="1.10.10.60">
    <property type="entry name" value="Homeodomain-like"/>
    <property type="match status" value="1"/>
</dbReference>
<evidence type="ECO:0000256" key="2">
    <source>
        <dbReference type="PROSITE-ProRule" id="PRU00335"/>
    </source>
</evidence>
<dbReference type="OrthoDB" id="9787680at2"/>
<dbReference type="InterPro" id="IPR036271">
    <property type="entry name" value="Tet_transcr_reg_TetR-rel_C_sf"/>
</dbReference>
<dbReference type="PANTHER" id="PTHR30055:SF226">
    <property type="entry name" value="HTH-TYPE TRANSCRIPTIONAL REGULATOR PKSA"/>
    <property type="match status" value="1"/>
</dbReference>